<dbReference type="InterPro" id="IPR033644">
    <property type="entry name" value="Ferrochelatase_C"/>
</dbReference>
<keyword evidence="7 9" id="KW-0627">Porphyrin biosynthesis</keyword>
<organism evidence="11 12">
    <name type="scientific">Variovorax paradoxus</name>
    <dbReference type="NCBI Taxonomy" id="34073"/>
    <lineage>
        <taxon>Bacteria</taxon>
        <taxon>Pseudomonadati</taxon>
        <taxon>Pseudomonadota</taxon>
        <taxon>Betaproteobacteria</taxon>
        <taxon>Burkholderiales</taxon>
        <taxon>Comamonadaceae</taxon>
        <taxon>Variovorax</taxon>
    </lineage>
</organism>
<dbReference type="EC" id="4.98.1.1" evidence="9 10"/>
<keyword evidence="4 9" id="KW-0408">Iron</keyword>
<evidence type="ECO:0000256" key="9">
    <source>
        <dbReference type="HAMAP-Rule" id="MF_00323"/>
    </source>
</evidence>
<comment type="similarity">
    <text evidence="1 9 10">Belongs to the ferrochelatase family.</text>
</comment>
<dbReference type="CDD" id="cd03411">
    <property type="entry name" value="Ferrochelatase_N"/>
    <property type="match status" value="1"/>
</dbReference>
<keyword evidence="5 9" id="KW-0350">Heme biosynthesis</keyword>
<keyword evidence="3 9" id="KW-0479">Metal-binding</keyword>
<evidence type="ECO:0000256" key="4">
    <source>
        <dbReference type="ARBA" id="ARBA00023004"/>
    </source>
</evidence>
<keyword evidence="2 9" id="KW-0963">Cytoplasm</keyword>
<dbReference type="PROSITE" id="PS00534">
    <property type="entry name" value="FERROCHELATASE"/>
    <property type="match status" value="1"/>
</dbReference>
<evidence type="ECO:0000256" key="3">
    <source>
        <dbReference type="ARBA" id="ARBA00022723"/>
    </source>
</evidence>
<gene>
    <name evidence="9" type="primary">hemH</name>
    <name evidence="11" type="ORF">DI563_07360</name>
</gene>
<evidence type="ECO:0000313" key="11">
    <source>
        <dbReference type="EMBL" id="PZQ76331.1"/>
    </source>
</evidence>
<dbReference type="GO" id="GO:0006783">
    <property type="term" value="P:heme biosynthetic process"/>
    <property type="evidence" value="ECO:0007669"/>
    <property type="project" value="UniProtKB-UniRule"/>
</dbReference>
<evidence type="ECO:0000256" key="10">
    <source>
        <dbReference type="RuleBase" id="RU000607"/>
    </source>
</evidence>
<evidence type="ECO:0000256" key="7">
    <source>
        <dbReference type="ARBA" id="ARBA00023244"/>
    </source>
</evidence>
<comment type="function">
    <text evidence="9 10">Catalyzes the ferrous insertion into protoporphyrin IX.</text>
</comment>
<dbReference type="InterPro" id="IPR033659">
    <property type="entry name" value="Ferrochelatase_N"/>
</dbReference>
<name>A0A2W5QD21_VARPD</name>
<evidence type="ECO:0000313" key="12">
    <source>
        <dbReference type="Proteomes" id="UP000249135"/>
    </source>
</evidence>
<dbReference type="Pfam" id="PF00762">
    <property type="entry name" value="Ferrochelatase"/>
    <property type="match status" value="1"/>
</dbReference>
<proteinExistence type="inferred from homology"/>
<dbReference type="InterPro" id="IPR001015">
    <property type="entry name" value="Ferrochelatase"/>
</dbReference>
<keyword evidence="6 9" id="KW-0456">Lyase</keyword>
<dbReference type="GO" id="GO:0046872">
    <property type="term" value="F:metal ion binding"/>
    <property type="evidence" value="ECO:0007669"/>
    <property type="project" value="UniProtKB-KW"/>
</dbReference>
<evidence type="ECO:0000256" key="8">
    <source>
        <dbReference type="ARBA" id="ARBA00024536"/>
    </source>
</evidence>
<dbReference type="EMBL" id="QFPP01000055">
    <property type="protein sequence ID" value="PZQ76331.1"/>
    <property type="molecule type" value="Genomic_DNA"/>
</dbReference>
<dbReference type="GO" id="GO:0004325">
    <property type="term" value="F:ferrochelatase activity"/>
    <property type="evidence" value="ECO:0007669"/>
    <property type="project" value="UniProtKB-UniRule"/>
</dbReference>
<reference evidence="11 12" key="1">
    <citation type="submission" date="2017-08" db="EMBL/GenBank/DDBJ databases">
        <title>Infants hospitalized years apart are colonized by the same room-sourced microbial strains.</title>
        <authorList>
            <person name="Brooks B."/>
            <person name="Olm M.R."/>
            <person name="Firek B.A."/>
            <person name="Baker R."/>
            <person name="Thomas B.C."/>
            <person name="Morowitz M.J."/>
            <person name="Banfield J.F."/>
        </authorList>
    </citation>
    <scope>NUCLEOTIDE SEQUENCE [LARGE SCALE GENOMIC DNA]</scope>
    <source>
        <strain evidence="11">S2_005_003_R2_41</strain>
    </source>
</reference>
<dbReference type="InterPro" id="IPR019772">
    <property type="entry name" value="Ferrochelatase_AS"/>
</dbReference>
<feature type="binding site" evidence="9">
    <location>
        <position position="213"/>
    </location>
    <ligand>
        <name>Fe(2+)</name>
        <dbReference type="ChEBI" id="CHEBI:29033"/>
    </ligand>
</feature>
<protein>
    <recommendedName>
        <fullName evidence="9 10">Ferrochelatase</fullName>
        <ecNumber evidence="9 10">4.98.1.1</ecNumber>
    </recommendedName>
    <alternativeName>
        <fullName evidence="9">Heme synthase</fullName>
    </alternativeName>
    <alternativeName>
        <fullName evidence="9">Protoheme ferro-lyase</fullName>
    </alternativeName>
</protein>
<dbReference type="GO" id="GO:0005737">
    <property type="term" value="C:cytoplasm"/>
    <property type="evidence" value="ECO:0007669"/>
    <property type="project" value="UniProtKB-SubCell"/>
</dbReference>
<comment type="subcellular location">
    <subcellularLocation>
        <location evidence="9 10">Cytoplasm</location>
    </subcellularLocation>
</comment>
<dbReference type="PANTHER" id="PTHR11108:SF1">
    <property type="entry name" value="FERROCHELATASE, MITOCHONDRIAL"/>
    <property type="match status" value="1"/>
</dbReference>
<dbReference type="HAMAP" id="MF_00323">
    <property type="entry name" value="Ferrochelatase"/>
    <property type="match status" value="1"/>
</dbReference>
<evidence type="ECO:0000256" key="5">
    <source>
        <dbReference type="ARBA" id="ARBA00023133"/>
    </source>
</evidence>
<dbReference type="Gene3D" id="3.40.50.1400">
    <property type="match status" value="2"/>
</dbReference>
<evidence type="ECO:0000256" key="1">
    <source>
        <dbReference type="ARBA" id="ARBA00007718"/>
    </source>
</evidence>
<evidence type="ECO:0000256" key="2">
    <source>
        <dbReference type="ARBA" id="ARBA00022490"/>
    </source>
</evidence>
<comment type="catalytic activity">
    <reaction evidence="9 10">
        <text>heme b + 2 H(+) = protoporphyrin IX + Fe(2+)</text>
        <dbReference type="Rhea" id="RHEA:22584"/>
        <dbReference type="ChEBI" id="CHEBI:15378"/>
        <dbReference type="ChEBI" id="CHEBI:29033"/>
        <dbReference type="ChEBI" id="CHEBI:57306"/>
        <dbReference type="ChEBI" id="CHEBI:60344"/>
        <dbReference type="EC" id="4.98.1.1"/>
    </reaction>
</comment>
<comment type="catalytic activity">
    <reaction evidence="8">
        <text>Fe-coproporphyrin III + 2 H(+) = coproporphyrin III + Fe(2+)</text>
        <dbReference type="Rhea" id="RHEA:49572"/>
        <dbReference type="ChEBI" id="CHEBI:15378"/>
        <dbReference type="ChEBI" id="CHEBI:29033"/>
        <dbReference type="ChEBI" id="CHEBI:68438"/>
        <dbReference type="ChEBI" id="CHEBI:131725"/>
        <dbReference type="EC" id="4.99.1.9"/>
    </reaction>
    <physiologicalReaction direction="right-to-left" evidence="8">
        <dbReference type="Rhea" id="RHEA:49574"/>
    </physiologicalReaction>
</comment>
<sequence length="349" mass="38930">MPRFRPEPLAIQSPPIAASRTAVLWCNLGSPTHPTAAAVRPFLAQFLSDPRVVELPALLWQPILRGAILPRRPAASAAKYQSIWTPEGSPLTVWTHKQASLLQGWLGERGHKVVVLPAMRYGAPSVDQQLEALKAGGIDRVLVLQAYPQYSATTTASMVDAVNAWSAQARRMLELRFVNDYHDDPGYIDALAASVQAHWRAHGQPDRLVMSFHGIPERNITRGDPYEAQCRRTAEQLIERLQWRQDAWVTTFQSRFGRARWLQPYTEPTLREMGRSGVGRVDVLCPGFPADCLETLEEIAMEGRAAFLESGGKEFHYIPALNDDAGWITALAGIAERHLAGWPTRERFA</sequence>
<comment type="pathway">
    <text evidence="9 10">Porphyrin-containing compound metabolism; protoheme biosynthesis; protoheme from protoporphyrin-IX: step 1/1.</text>
</comment>
<dbReference type="Proteomes" id="UP000249135">
    <property type="component" value="Unassembled WGS sequence"/>
</dbReference>
<dbReference type="SUPFAM" id="SSF53800">
    <property type="entry name" value="Chelatase"/>
    <property type="match status" value="1"/>
</dbReference>
<dbReference type="CDD" id="cd00419">
    <property type="entry name" value="Ferrochelatase_C"/>
    <property type="match status" value="1"/>
</dbReference>
<dbReference type="NCBIfam" id="TIGR00109">
    <property type="entry name" value="hemH"/>
    <property type="match status" value="1"/>
</dbReference>
<evidence type="ECO:0000256" key="6">
    <source>
        <dbReference type="ARBA" id="ARBA00023239"/>
    </source>
</evidence>
<feature type="binding site" evidence="9">
    <location>
        <position position="294"/>
    </location>
    <ligand>
        <name>Fe(2+)</name>
        <dbReference type="ChEBI" id="CHEBI:29033"/>
    </ligand>
</feature>
<dbReference type="FunFam" id="3.40.50.1400:FF:000002">
    <property type="entry name" value="Ferrochelatase"/>
    <property type="match status" value="1"/>
</dbReference>
<dbReference type="AlphaFoldDB" id="A0A2W5QD21"/>
<comment type="caution">
    <text evidence="11">The sequence shown here is derived from an EMBL/GenBank/DDBJ whole genome shotgun (WGS) entry which is preliminary data.</text>
</comment>
<dbReference type="UniPathway" id="UPA00252">
    <property type="reaction ID" value="UER00325"/>
</dbReference>
<accession>A0A2W5QD21</accession>
<dbReference type="PANTHER" id="PTHR11108">
    <property type="entry name" value="FERROCHELATASE"/>
    <property type="match status" value="1"/>
</dbReference>